<dbReference type="EnsemblMetazoa" id="AALFPA23_008083.R10882">
    <property type="protein sequence ID" value="AALFPA23_008083.P10882"/>
    <property type="gene ID" value="AALFPA23_008083"/>
</dbReference>
<comment type="domain">
    <text evidence="6">The pseudokinase domain, the coiled-coil (CC), and C-terminal knob domain (CK) form a structural unit (PKC) that forms an extensive high-affinity interaction surface for PAN2.</text>
</comment>
<dbReference type="InterPro" id="IPR011009">
    <property type="entry name" value="Kinase-like_dom_sf"/>
</dbReference>
<dbReference type="EnsemblMetazoa" id="AALFPA23_008083.R10881">
    <property type="protein sequence ID" value="AALFPA23_008083.P10881"/>
    <property type="gene ID" value="AALFPA23_008083"/>
</dbReference>
<dbReference type="Gene3D" id="1.10.287.3700">
    <property type="match status" value="1"/>
</dbReference>
<evidence type="ECO:0000256" key="5">
    <source>
        <dbReference type="ARBA" id="ARBA00023054"/>
    </source>
</evidence>
<evidence type="ECO:0000256" key="1">
    <source>
        <dbReference type="ARBA" id="ARBA00022490"/>
    </source>
</evidence>
<dbReference type="SUPFAM" id="SSF56112">
    <property type="entry name" value="Protein kinase-like (PK-like)"/>
    <property type="match status" value="1"/>
</dbReference>
<dbReference type="PANTHER" id="PTHR12272:SF11">
    <property type="entry name" value="PAN2-PAN3 DEADENYLATION COMPLEX SUBUNIT PAN3"/>
    <property type="match status" value="1"/>
</dbReference>
<comment type="domain">
    <text evidence="6">The N-terminal zinc finger binds to poly(A) RNA.</text>
</comment>
<evidence type="ECO:0000259" key="8">
    <source>
        <dbReference type="Pfam" id="PF18101"/>
    </source>
</evidence>
<sequence>MDPIFFSPPNGVPSESKLATYMSRQNVSTPTYGLSTGLSKLTLDSPISIKKTQVTPQSPEFIPNNRLNTSSSPNFYSSYSILAGSNGSGPVVGSTGVGVGGGNGNSVITSNNGTTVVVATAAPALPGSTGAGTVVPGPVPVPTAAAQLSSVATAIIPNGTGGLAGGGGGGGGGTAGGGGGAGANGTGNGSGVKSQASSYGSSILGSSLSNSSTYAVTPIKGRSLLRNESPQSTNTSPRITPQPSPPPITTNIHQENVGGTTYFYPTAANHQLTPSSTVNTTENTFVHVASSQINLSYSHPGHVYPGPASHVVNMQAKAQLSMAYFLQDELRNDILSRNEIVNSIETECQDLPLEVENYHSLCQLESLPVHPKLPVQSSTYKATHNLTGVKYCLRRLHGFRLQSTKCMQIVDMWKKLQHTNVVQLREVFTTKTFGDNSLVIVYDYHPGSQTLLSKYFIPSAESTNGYSDPFSGEVRPFSHKSTLHRAATSTLLAENEIWSVIIQLSAGLRAIHQAGLACRTLDPTKIIITGKRIRFSCVAISDLATYDPSQTNPLTVVNHHQQDDLTALGKLILALACRSLQSVQRDQIQNSIELISRHYSSDLRNIILYLLSSSNRRSVTEIMPMIGARFYVQLDALQSQCDIQEDELAREMENGRLYRLLVKLGTVNERPELNLDVTWSETGDRYMLKLFRDYLFHTVTEDGRPWLNQSHIVQCLNKLDAGTVEKVQLMSRDEQSVLVVTYAELKHCLEQAFSELVAAATAV</sequence>
<dbReference type="RefSeq" id="XP_062709721.1">
    <property type="nucleotide sequence ID" value="XM_062853737.1"/>
</dbReference>
<evidence type="ECO:0000256" key="6">
    <source>
        <dbReference type="HAMAP-Rule" id="MF_03181"/>
    </source>
</evidence>
<feature type="domain" description="Pan3 C-terminal knob" evidence="8">
    <location>
        <begin position="619"/>
        <end position="756"/>
    </location>
</feature>
<feature type="coiled-coil region" evidence="6">
    <location>
        <begin position="628"/>
        <end position="666"/>
    </location>
</feature>
<feature type="binding site" evidence="6">
    <location>
        <begin position="524"/>
        <end position="525"/>
    </location>
    <ligand>
        <name>ATP</name>
        <dbReference type="ChEBI" id="CHEBI:30616"/>
    </ligand>
</feature>
<dbReference type="Pfam" id="PF18101">
    <property type="entry name" value="Pan3_CK"/>
    <property type="match status" value="1"/>
</dbReference>
<dbReference type="EnsemblMetazoa" id="AALFPA23_008083.R10879">
    <property type="protein sequence ID" value="AALFPA23_008083.P10879"/>
    <property type="gene ID" value="AALFPA23_008083"/>
</dbReference>
<accession>A0ABM1YDB0</accession>
<dbReference type="EnsemblMetazoa" id="AALFPA23_008083.R10880">
    <property type="protein sequence ID" value="AALFPA23_008083.P10880"/>
    <property type="gene ID" value="AALFPA23_008083"/>
</dbReference>
<comment type="similarity">
    <text evidence="6">Belongs to the protein kinase superfamily. PAN3 family.</text>
</comment>
<dbReference type="Gene3D" id="1.20.5.5160">
    <property type="match status" value="1"/>
</dbReference>
<dbReference type="PANTHER" id="PTHR12272">
    <property type="entry name" value="DEADENYLATION COMPLEX SUBUNIT PAN3"/>
    <property type="match status" value="1"/>
</dbReference>
<keyword evidence="3 6" id="KW-0547">Nucleotide-binding</keyword>
<reference evidence="10" key="1">
    <citation type="journal article" date="2015" name="Proc. Natl. Acad. Sci. U.S.A.">
        <title>Genome sequence of the Asian Tiger mosquito, Aedes albopictus, reveals insights into its biology, genetics, and evolution.</title>
        <authorList>
            <person name="Chen X.G."/>
            <person name="Jiang X."/>
            <person name="Gu J."/>
            <person name="Xu M."/>
            <person name="Wu Y."/>
            <person name="Deng Y."/>
            <person name="Zhang C."/>
            <person name="Bonizzoni M."/>
            <person name="Dermauw W."/>
            <person name="Vontas J."/>
            <person name="Armbruster P."/>
            <person name="Huang X."/>
            <person name="Yang Y."/>
            <person name="Zhang H."/>
            <person name="He W."/>
            <person name="Peng H."/>
            <person name="Liu Y."/>
            <person name="Wu K."/>
            <person name="Chen J."/>
            <person name="Lirakis M."/>
            <person name="Topalis P."/>
            <person name="Van Leeuwen T."/>
            <person name="Hall A.B."/>
            <person name="Jiang X."/>
            <person name="Thorpe C."/>
            <person name="Mueller R.L."/>
            <person name="Sun C."/>
            <person name="Waterhouse R.M."/>
            <person name="Yan G."/>
            <person name="Tu Z.J."/>
            <person name="Fang X."/>
            <person name="James A.A."/>
        </authorList>
    </citation>
    <scope>NUCLEOTIDE SEQUENCE [LARGE SCALE GENOMIC DNA]</scope>
    <source>
        <strain evidence="10">Foshan</strain>
    </source>
</reference>
<feature type="binding site" evidence="6">
    <location>
        <position position="394"/>
    </location>
    <ligand>
        <name>ATP</name>
        <dbReference type="ChEBI" id="CHEBI:30616"/>
    </ligand>
</feature>
<evidence type="ECO:0000256" key="7">
    <source>
        <dbReference type="SAM" id="MobiDB-lite"/>
    </source>
</evidence>
<dbReference type="Gene3D" id="1.10.510.10">
    <property type="entry name" value="Transferase(Phosphotransferase) domain 1"/>
    <property type="match status" value="1"/>
</dbReference>
<dbReference type="InterPro" id="IPR030844">
    <property type="entry name" value="PAN3"/>
</dbReference>
<feature type="binding site" evidence="6">
    <location>
        <begin position="443"/>
        <end position="450"/>
    </location>
    <ligand>
        <name>ATP</name>
        <dbReference type="ChEBI" id="CHEBI:30616"/>
    </ligand>
</feature>
<gene>
    <name evidence="6" type="primary">PAN3</name>
</gene>
<comment type="subunit">
    <text evidence="6">Homodimer. Forms a heterotrimer with a catalytic subunit PAN2 to form the poly(A)-nuclease (PAN) deadenylation complex. Interacts (via PAM-2 motif) with poly(A)-binding protein (via PABC domain), conferring substrate specificity of the enzyme complex.</text>
</comment>
<comment type="caution">
    <text evidence="6">Lacks conserved residue(s) required for the propagation of feature annotation.</text>
</comment>
<dbReference type="GeneID" id="115254148"/>
<dbReference type="HAMAP" id="MF_03181">
    <property type="entry name" value="PAN3"/>
    <property type="match status" value="1"/>
</dbReference>
<evidence type="ECO:0000313" key="10">
    <source>
        <dbReference type="Proteomes" id="UP000069940"/>
    </source>
</evidence>
<keyword evidence="2 6" id="KW-0507">mRNA processing</keyword>
<dbReference type="RefSeq" id="XP_062709720.1">
    <property type="nucleotide sequence ID" value="XM_062853736.1"/>
</dbReference>
<evidence type="ECO:0000256" key="2">
    <source>
        <dbReference type="ARBA" id="ARBA00022664"/>
    </source>
</evidence>
<comment type="domain">
    <text evidence="6">Contains a pseudokinase domain. The protein kinase domain is predicted to be catalytically inactive because some of the residues important for catalytic activity are substituted and it lacks the equivalent of the binding site for a peptide substrate. However, it has retained an ATP-binding site and ATP-binding is required for mRNA degradation, stimulating the activity of the PAN2 nuclease in vitro. The nucleotide-binding site is juxtaposed to the RNase active site of PAN2 in the complex and may actually bind nucleosides of a poly(A) RNA rather than ATP, feeding the poly(A)-tail to the active site of the deadenylase and thus increasing the efficiency with which this distributive enzyme degrades oligo(A) RNAs.</text>
</comment>
<dbReference type="InterPro" id="IPR041332">
    <property type="entry name" value="Pan3_CK"/>
</dbReference>
<dbReference type="Proteomes" id="UP000069940">
    <property type="component" value="Unassembled WGS sequence"/>
</dbReference>
<feature type="region of interest" description="Disordered" evidence="7">
    <location>
        <begin position="221"/>
        <end position="254"/>
    </location>
</feature>
<comment type="subcellular location">
    <subcellularLocation>
        <location evidence="6">Cytoplasm</location>
        <location evidence="6">P-body</location>
    </subcellularLocation>
</comment>
<proteinExistence type="inferred from homology"/>
<protein>
    <recommendedName>
        <fullName evidence="6">PAN2-PAN3 deadenylation complex subunit PAN3</fullName>
    </recommendedName>
    <alternativeName>
        <fullName evidence="6">PAB1P-dependent poly(A)-specific ribonuclease</fullName>
    </alternativeName>
    <alternativeName>
        <fullName evidence="6">Poly(A)-nuclease deadenylation complex subunit 3</fullName>
        <shortName evidence="6">PAN deadenylation complex subunit 3</shortName>
    </alternativeName>
</protein>
<organism evidence="9 10">
    <name type="scientific">Aedes albopictus</name>
    <name type="common">Asian tiger mosquito</name>
    <name type="synonym">Stegomyia albopicta</name>
    <dbReference type="NCBI Taxonomy" id="7160"/>
    <lineage>
        <taxon>Eukaryota</taxon>
        <taxon>Metazoa</taxon>
        <taxon>Ecdysozoa</taxon>
        <taxon>Arthropoda</taxon>
        <taxon>Hexapoda</taxon>
        <taxon>Insecta</taxon>
        <taxon>Pterygota</taxon>
        <taxon>Neoptera</taxon>
        <taxon>Endopterygota</taxon>
        <taxon>Diptera</taxon>
        <taxon>Nematocera</taxon>
        <taxon>Culicoidea</taxon>
        <taxon>Culicidae</taxon>
        <taxon>Culicinae</taxon>
        <taxon>Aedini</taxon>
        <taxon>Aedes</taxon>
        <taxon>Stegomyia</taxon>
    </lineage>
</organism>
<comment type="function">
    <text evidence="6">Regulatory subunit of the poly(A)-nuclease (PAN) deadenylation complex, one of two cytoplasmic mRNA deadenylases involved in general and miRNA-mediated mRNA turnover. PAN specifically shortens poly(A) tails of RNA and the activity is stimulated by poly(A)-binding protein (PABP). PAN deadenylation is followed by rapid degradation of the shortened mRNA tails by the CCR4-NOT complex. Deadenylated mRNAs are then degraded by two alternative mechanisms, namely exosome-mediated 3'-5' exonucleolytic degradation, or deadenlyation-dependent mRNA decaping and subsequent 5'-3' exonucleolytic degradation by XRN1. PAN3 acts as a positive regulator for PAN activity, recruiting the catalytic subunit PAN2 to mRNA via its interaction with RNA and PABP, and to miRNA targets via its interaction with GW182 family proteins.</text>
</comment>
<evidence type="ECO:0000313" key="9">
    <source>
        <dbReference type="EnsemblMetazoa" id="AALFPA23_008083.P10880"/>
    </source>
</evidence>
<dbReference type="RefSeq" id="XP_029725662.2">
    <property type="nucleotide sequence ID" value="XM_029869802.2"/>
</dbReference>
<feature type="region of interest" description="Knob domain" evidence="6">
    <location>
        <begin position="667"/>
        <end position="763"/>
    </location>
</feature>
<keyword evidence="5 6" id="KW-0175">Coiled coil</keyword>
<keyword evidence="1 6" id="KW-0963">Cytoplasm</keyword>
<dbReference type="RefSeq" id="XP_062709722.1">
    <property type="nucleotide sequence ID" value="XM_062853738.1"/>
</dbReference>
<evidence type="ECO:0000256" key="4">
    <source>
        <dbReference type="ARBA" id="ARBA00022840"/>
    </source>
</evidence>
<reference evidence="9" key="2">
    <citation type="submission" date="2025-05" db="UniProtKB">
        <authorList>
            <consortium name="EnsemblMetazoa"/>
        </authorList>
    </citation>
    <scope>IDENTIFICATION</scope>
    <source>
        <strain evidence="9">Foshan</strain>
    </source>
</reference>
<keyword evidence="10" id="KW-1185">Reference proteome</keyword>
<keyword evidence="4 6" id="KW-0067">ATP-binding</keyword>
<name>A0ABM1YDB0_AEDAL</name>
<evidence type="ECO:0000256" key="3">
    <source>
        <dbReference type="ARBA" id="ARBA00022741"/>
    </source>
</evidence>